<evidence type="ECO:0000313" key="2">
    <source>
        <dbReference type="Proteomes" id="UP000600139"/>
    </source>
</evidence>
<dbReference type="RefSeq" id="WP_200351500.1">
    <property type="nucleotide sequence ID" value="NZ_BAABHZ010000006.1"/>
</dbReference>
<comment type="caution">
    <text evidence="1">The sequence shown here is derived from an EMBL/GenBank/DDBJ whole genome shotgun (WGS) entry which is preliminary data.</text>
</comment>
<dbReference type="EMBL" id="JAENIK010000011">
    <property type="protein sequence ID" value="MBK1816567.1"/>
    <property type="molecule type" value="Genomic_DNA"/>
</dbReference>
<gene>
    <name evidence="1" type="ORF">JIN84_13155</name>
</gene>
<name>A0A934R463_9BACT</name>
<dbReference type="InterPro" id="IPR026350">
    <property type="entry name" value="GxxExxY"/>
</dbReference>
<dbReference type="Pfam" id="PF13366">
    <property type="entry name" value="PDDEXK_3"/>
    <property type="match status" value="1"/>
</dbReference>
<sequence length="132" mass="15074">MDADAHGLRFEVETGEIINCAFEVLNALGHGLLEKPYENSLCVEFGLRGIPWSQQPRYDVVYKTVKVGEYVPDLIVFGFVVVDTKVIDRITYHEIGQMLNYLKITGHPVGLILNFKRGRLEWKRVINHFPSA</sequence>
<proteinExistence type="predicted"/>
<dbReference type="NCBIfam" id="TIGR04256">
    <property type="entry name" value="GxxExxY"/>
    <property type="match status" value="1"/>
</dbReference>
<accession>A0A934R463</accession>
<keyword evidence="2" id="KW-1185">Reference proteome</keyword>
<evidence type="ECO:0000313" key="1">
    <source>
        <dbReference type="EMBL" id="MBK1816567.1"/>
    </source>
</evidence>
<organism evidence="1 2">
    <name type="scientific">Luteolibacter yonseiensis</name>
    <dbReference type="NCBI Taxonomy" id="1144680"/>
    <lineage>
        <taxon>Bacteria</taxon>
        <taxon>Pseudomonadati</taxon>
        <taxon>Verrucomicrobiota</taxon>
        <taxon>Verrucomicrobiia</taxon>
        <taxon>Verrucomicrobiales</taxon>
        <taxon>Verrucomicrobiaceae</taxon>
        <taxon>Luteolibacter</taxon>
    </lineage>
</organism>
<dbReference type="Proteomes" id="UP000600139">
    <property type="component" value="Unassembled WGS sequence"/>
</dbReference>
<reference evidence="1" key="1">
    <citation type="submission" date="2021-01" db="EMBL/GenBank/DDBJ databases">
        <title>Modified the classification status of verrucomicrobia.</title>
        <authorList>
            <person name="Feng X."/>
        </authorList>
    </citation>
    <scope>NUCLEOTIDE SEQUENCE</scope>
    <source>
        <strain evidence="1">JCM 18052</strain>
    </source>
</reference>
<dbReference type="AlphaFoldDB" id="A0A934R463"/>
<protein>
    <submittedName>
        <fullName evidence="1">GxxExxY protein</fullName>
    </submittedName>
</protein>